<keyword evidence="4" id="KW-1185">Reference proteome</keyword>
<dbReference type="SUPFAM" id="SSF51182">
    <property type="entry name" value="RmlC-like cupins"/>
    <property type="match status" value="1"/>
</dbReference>
<sequence length="663" mass="75767">MSKISVAIVGGGLSGSSLIIQLIQNVRDPIQIFLIEKSRKRLSRGIAYSPNSIYQKLNVPAHKMSLYPEKPNHFWDWWQEHKKNYFYLEEKFESHSFFPRFIFGDYVESEMNRALRKKPDFVDYNFVNDDAVDLEIENGKWNLHLDSGAQVHVNLVVLATGNIPPGNPDFLSTEVLSSKKYANNPWEDNLYENIPPKTTIGILGSGLSMVDVLMSLNRKRFEGTIVSLSRSGKLPKVFNPPGRDNPSPYDHFYGNLRQDFKQFRKWVKENHGISSANILDTIRPVTQRIWSSWSTKDQLRFLRHVRPYWETFRHRIPVESMQIIQDWINAGKLKFIRSRIKSVKLVDDSIGIIYNEINSSNHYLQVDQLINCTGPETKIKKSSSALYSNLLMRGYLKNSPNGIGFMTSAGGCVLDSKNKPFENFFAIGPLRKNELWESTALKEIREQTGALAQKILDLAYMEKKGRKTKFDTFCSDLISAIPDQNNFSTVISIFQKYSKEEIVHTIANSLGWIRPEIGYSRLRLMTEPYEILMMVWSPQGETSIHKHVNFGGALVVLQGALAEMKYDVDEGRIVLTDEKLLQEGSCELEKLDGIHMVKNPSLDSYAVSLHIYYPTLDSLTSMEIYDLESNLVGVLNERAKTASWKELGSSFKSISNLNTENSL</sequence>
<dbReference type="Gene3D" id="2.60.120.10">
    <property type="entry name" value="Jelly Rolls"/>
    <property type="match status" value="1"/>
</dbReference>
<dbReference type="InterPro" id="IPR036188">
    <property type="entry name" value="FAD/NAD-bd_sf"/>
</dbReference>
<dbReference type="SUPFAM" id="SSF51905">
    <property type="entry name" value="FAD/NAD(P)-binding domain"/>
    <property type="match status" value="1"/>
</dbReference>
<evidence type="ECO:0000313" key="3">
    <source>
        <dbReference type="EMBL" id="MBM9577337.1"/>
    </source>
</evidence>
<dbReference type="PANTHER" id="PTHR40254">
    <property type="entry name" value="BLR0577 PROTEIN"/>
    <property type="match status" value="1"/>
</dbReference>
<feature type="domain" description="FAD-dependent urate hydroxylase HpyO/Asp monooxygenase CreE-like FAD/NAD(P)-binding" evidence="2">
    <location>
        <begin position="7"/>
        <end position="162"/>
    </location>
</feature>
<accession>A0ABS2UDL9</accession>
<protein>
    <submittedName>
        <fullName evidence="3">FAD/NAD(P)-binding protein</fullName>
    </submittedName>
</protein>
<comment type="caution">
    <text evidence="3">The sequence shown here is derived from an EMBL/GenBank/DDBJ whole genome shotgun (WGS) entry which is preliminary data.</text>
</comment>
<comment type="similarity">
    <text evidence="1">Belongs to the cysteine dioxygenase family.</text>
</comment>
<dbReference type="Proteomes" id="UP000724686">
    <property type="component" value="Unassembled WGS sequence"/>
</dbReference>
<evidence type="ECO:0000256" key="1">
    <source>
        <dbReference type="ARBA" id="ARBA00006622"/>
    </source>
</evidence>
<dbReference type="InterPro" id="IPR014710">
    <property type="entry name" value="RmlC-like_jellyroll"/>
</dbReference>
<dbReference type="PANTHER" id="PTHR40254:SF1">
    <property type="entry name" value="BLR0577 PROTEIN"/>
    <property type="match status" value="1"/>
</dbReference>
<dbReference type="InterPro" id="IPR011051">
    <property type="entry name" value="RmlC_Cupin_sf"/>
</dbReference>
<name>A0ABS2UDL9_9LEPT</name>
<dbReference type="Pfam" id="PF13454">
    <property type="entry name" value="NAD_binding_9"/>
    <property type="match status" value="1"/>
</dbReference>
<dbReference type="InterPro" id="IPR052189">
    <property type="entry name" value="L-asp_N-monooxygenase_NS-form"/>
</dbReference>
<organism evidence="3 4">
    <name type="scientific">Leptospira ainlahdjerensis</name>
    <dbReference type="NCBI Taxonomy" id="2810033"/>
    <lineage>
        <taxon>Bacteria</taxon>
        <taxon>Pseudomonadati</taxon>
        <taxon>Spirochaetota</taxon>
        <taxon>Spirochaetia</taxon>
        <taxon>Leptospirales</taxon>
        <taxon>Leptospiraceae</taxon>
        <taxon>Leptospira</taxon>
    </lineage>
</organism>
<reference evidence="3 4" key="1">
    <citation type="submission" date="2021-02" db="EMBL/GenBank/DDBJ databases">
        <title>Leptospira ainlahdjerensis sp. nov., Leptospira ainazelensis sp. nov., Leptospira abararensis sp. nov. and Leptospira chreensis sp. nov., four new species isolated from water sources in Algeria.</title>
        <authorList>
            <person name="Amara Korba A."/>
            <person name="Kainiu M."/>
            <person name="Vincent A.T."/>
            <person name="Mariet J.-F."/>
            <person name="Veyrier F.J."/>
            <person name="Goarant C."/>
            <person name="Picardeau M."/>
        </authorList>
    </citation>
    <scope>NUCLEOTIDE SEQUENCE [LARGE SCALE GENOMIC DNA]</scope>
    <source>
        <strain evidence="3 4">201903070</strain>
    </source>
</reference>
<dbReference type="EMBL" id="JAFFPU010000033">
    <property type="protein sequence ID" value="MBM9577337.1"/>
    <property type="molecule type" value="Genomic_DNA"/>
</dbReference>
<dbReference type="Pfam" id="PF05995">
    <property type="entry name" value="CDO_I"/>
    <property type="match status" value="1"/>
</dbReference>
<evidence type="ECO:0000259" key="2">
    <source>
        <dbReference type="Pfam" id="PF13454"/>
    </source>
</evidence>
<dbReference type="CDD" id="cd10548">
    <property type="entry name" value="cupin_CDO"/>
    <property type="match status" value="1"/>
</dbReference>
<dbReference type="InterPro" id="IPR038732">
    <property type="entry name" value="HpyO/CreE_NAD-binding"/>
</dbReference>
<dbReference type="InterPro" id="IPR010300">
    <property type="entry name" value="CDO_1"/>
</dbReference>
<dbReference type="RefSeq" id="WP_205279470.1">
    <property type="nucleotide sequence ID" value="NZ_JAFFPU010000033.1"/>
</dbReference>
<proteinExistence type="inferred from homology"/>
<evidence type="ECO:0000313" key="4">
    <source>
        <dbReference type="Proteomes" id="UP000724686"/>
    </source>
</evidence>
<dbReference type="Gene3D" id="3.50.50.60">
    <property type="entry name" value="FAD/NAD(P)-binding domain"/>
    <property type="match status" value="1"/>
</dbReference>
<gene>
    <name evidence="3" type="ORF">JWG45_09250</name>
</gene>